<sequence length="328" mass="34103">MSSLNAAKRISAFANRYFVVWVLAFSAIAFVVPPAFTWIGPYITPLLGIIMLGMGITLQPADFERLFERPRDVIIGALTQWIVMPTAAYLVAVVLSLPPELALGVILVGAAPGGTASNVMTYLGNGDVALSVAITTVTTLAAPIVMPAWVIFLAGEQLSVTFADLFLSIVQVVLIPVIAGFALRYVLDRRAPSIAEASIEVFPVVSVVAIVAIVAAVVGLSHETIATAGAVAVVAVVAHNLIGLAGGNSVGRLTGMSEKRVRTCTFEVGLQNSGLAVALATSFFSPTAALIPALFSIWHNVSGPALASYFSRNDTVGSPSPTPVSTDD</sequence>
<evidence type="ECO:0000256" key="5">
    <source>
        <dbReference type="SAM" id="Phobius"/>
    </source>
</evidence>
<comment type="caution">
    <text evidence="6">The sequence shown here is derived from an EMBL/GenBank/DDBJ whole genome shotgun (WGS) entry which is preliminary data.</text>
</comment>
<comment type="subcellular location">
    <subcellularLocation>
        <location evidence="1">Membrane</location>
        <topology evidence="1">Multi-pass membrane protein</topology>
    </subcellularLocation>
</comment>
<dbReference type="InterPro" id="IPR002657">
    <property type="entry name" value="BilAc:Na_symport/Acr3"/>
</dbReference>
<evidence type="ECO:0000256" key="1">
    <source>
        <dbReference type="ARBA" id="ARBA00004141"/>
    </source>
</evidence>
<dbReference type="InterPro" id="IPR004710">
    <property type="entry name" value="Bilac:Na_transpt"/>
</dbReference>
<evidence type="ECO:0000256" key="3">
    <source>
        <dbReference type="ARBA" id="ARBA00022989"/>
    </source>
</evidence>
<dbReference type="RefSeq" id="WP_227779126.1">
    <property type="nucleotide sequence ID" value="NZ_BAABKX010000030.1"/>
</dbReference>
<accession>A0AAV3US02</accession>
<proteinExistence type="predicted"/>
<gene>
    <name evidence="6" type="ORF">GCM10025751_56690</name>
</gene>
<dbReference type="Proteomes" id="UP001501729">
    <property type="component" value="Unassembled WGS sequence"/>
</dbReference>
<dbReference type="InterPro" id="IPR038770">
    <property type="entry name" value="Na+/solute_symporter_sf"/>
</dbReference>
<evidence type="ECO:0000256" key="2">
    <source>
        <dbReference type="ARBA" id="ARBA00022692"/>
    </source>
</evidence>
<dbReference type="PANTHER" id="PTHR10361:SF28">
    <property type="entry name" value="P3 PROTEIN-RELATED"/>
    <property type="match status" value="1"/>
</dbReference>
<feature type="transmembrane region" description="Helical" evidence="5">
    <location>
        <begin position="18"/>
        <end position="36"/>
    </location>
</feature>
<feature type="transmembrane region" description="Helical" evidence="5">
    <location>
        <begin position="199"/>
        <end position="219"/>
    </location>
</feature>
<dbReference type="GeneID" id="68617275"/>
<keyword evidence="7" id="KW-1185">Reference proteome</keyword>
<reference evidence="6 7" key="1">
    <citation type="journal article" date="2019" name="Int. J. Syst. Evol. Microbiol.">
        <title>The Global Catalogue of Microorganisms (GCM) 10K type strain sequencing project: providing services to taxonomists for standard genome sequencing and annotation.</title>
        <authorList>
            <consortium name="The Broad Institute Genomics Platform"/>
            <consortium name="The Broad Institute Genome Sequencing Center for Infectious Disease"/>
            <person name="Wu L."/>
            <person name="Ma J."/>
        </authorList>
    </citation>
    <scope>NUCLEOTIDE SEQUENCE [LARGE SCALE GENOMIC DNA]</scope>
    <source>
        <strain evidence="6 7">JCM 17504</strain>
    </source>
</reference>
<evidence type="ECO:0000313" key="7">
    <source>
        <dbReference type="Proteomes" id="UP001501729"/>
    </source>
</evidence>
<dbReference type="Pfam" id="PF01758">
    <property type="entry name" value="SBF"/>
    <property type="match status" value="1"/>
</dbReference>
<feature type="transmembrane region" description="Helical" evidence="5">
    <location>
        <begin position="225"/>
        <end position="250"/>
    </location>
</feature>
<evidence type="ECO:0000256" key="4">
    <source>
        <dbReference type="ARBA" id="ARBA00023136"/>
    </source>
</evidence>
<dbReference type="GO" id="GO:0016020">
    <property type="term" value="C:membrane"/>
    <property type="evidence" value="ECO:0007669"/>
    <property type="project" value="UniProtKB-SubCell"/>
</dbReference>
<feature type="transmembrane region" description="Helical" evidence="5">
    <location>
        <begin position="73"/>
        <end position="95"/>
    </location>
</feature>
<feature type="transmembrane region" description="Helical" evidence="5">
    <location>
        <begin position="42"/>
        <end position="61"/>
    </location>
</feature>
<keyword evidence="3 5" id="KW-1133">Transmembrane helix</keyword>
<dbReference type="PANTHER" id="PTHR10361">
    <property type="entry name" value="SODIUM-BILE ACID COTRANSPORTER"/>
    <property type="match status" value="1"/>
</dbReference>
<feature type="transmembrane region" description="Helical" evidence="5">
    <location>
        <begin position="101"/>
        <end position="123"/>
    </location>
</feature>
<feature type="transmembrane region" description="Helical" evidence="5">
    <location>
        <begin position="165"/>
        <end position="187"/>
    </location>
</feature>
<dbReference type="EMBL" id="BAABKX010000030">
    <property type="protein sequence ID" value="GAA5065592.1"/>
    <property type="molecule type" value="Genomic_DNA"/>
</dbReference>
<evidence type="ECO:0000313" key="6">
    <source>
        <dbReference type="EMBL" id="GAA5065592.1"/>
    </source>
</evidence>
<name>A0AAV3US02_9EURY</name>
<keyword evidence="2 5" id="KW-0812">Transmembrane</keyword>
<dbReference type="AlphaFoldDB" id="A0AAV3US02"/>
<protein>
    <submittedName>
        <fullName evidence="6">Bile acid:sodium symporter family protein</fullName>
    </submittedName>
</protein>
<keyword evidence="4 5" id="KW-0472">Membrane</keyword>
<dbReference type="Gene3D" id="1.20.1530.20">
    <property type="match status" value="1"/>
</dbReference>
<feature type="transmembrane region" description="Helical" evidence="5">
    <location>
        <begin position="130"/>
        <end position="153"/>
    </location>
</feature>
<organism evidence="6 7">
    <name type="scientific">Haladaptatus pallidirubidus</name>
    <dbReference type="NCBI Taxonomy" id="1008152"/>
    <lineage>
        <taxon>Archaea</taxon>
        <taxon>Methanobacteriati</taxon>
        <taxon>Methanobacteriota</taxon>
        <taxon>Stenosarchaea group</taxon>
        <taxon>Halobacteria</taxon>
        <taxon>Halobacteriales</taxon>
        <taxon>Haladaptataceae</taxon>
        <taxon>Haladaptatus</taxon>
    </lineage>
</organism>